<evidence type="ECO:0000256" key="2">
    <source>
        <dbReference type="ARBA" id="ARBA00022448"/>
    </source>
</evidence>
<dbReference type="RefSeq" id="WP_114928428.1">
    <property type="nucleotide sequence ID" value="NZ_CP031229.1"/>
</dbReference>
<feature type="chain" id="PRO_5039501132" evidence="4">
    <location>
        <begin position="22"/>
        <end position="343"/>
    </location>
</feature>
<dbReference type="PANTHER" id="PTHR33376:SF7">
    <property type="entry name" value="C4-DICARBOXYLATE-BINDING PROTEIN DCTB"/>
    <property type="match status" value="1"/>
</dbReference>
<evidence type="ECO:0000256" key="3">
    <source>
        <dbReference type="ARBA" id="ARBA00022729"/>
    </source>
</evidence>
<gene>
    <name evidence="5" type="ORF">DV701_11525</name>
</gene>
<dbReference type="PIRSF" id="PIRSF006470">
    <property type="entry name" value="DctB"/>
    <property type="match status" value="1"/>
</dbReference>
<sequence length="343" mass="36701">MKFTKTAWIATMATVALGATACGGDGGEGSDGAEPVTLRVGHVFPASSPIHVAATAWADQVKEETDGRVEISVFPGSQLGSDVEMGEGLQSGTVECGMVNYAAAGIDPRLQLSFMPYIVTGYDGADALFYGDGFVANHDRELLAERGVEVLAFYENDFRGLSNSKHAVHTPADLEGLKLRVPETPMYVDMFKAWGAQPLAMAFSELYTALQQGTVDGQDNGLALTTDSQFGEVQSYMTLTNHAYGTGALACNEDTWAQVGDDQDTVRAAAETMSVDMRQALRDARPDRMETLKAQGVEVVELTDAEMAEFVKIKEVIWPQFEEVFGTDVIAGLREASEAVAGG</sequence>
<comment type="similarity">
    <text evidence="1">Belongs to the bacterial solute-binding protein 7 family.</text>
</comment>
<accession>A0A345NNQ9</accession>
<dbReference type="CDD" id="cd13603">
    <property type="entry name" value="PBP2_TRAP_Siap_TeaA_like"/>
    <property type="match status" value="1"/>
</dbReference>
<evidence type="ECO:0000256" key="1">
    <source>
        <dbReference type="ARBA" id="ARBA00009023"/>
    </source>
</evidence>
<dbReference type="Proteomes" id="UP000253790">
    <property type="component" value="Chromosome"/>
</dbReference>
<dbReference type="OrthoDB" id="9815946at2"/>
<dbReference type="PANTHER" id="PTHR33376">
    <property type="match status" value="1"/>
</dbReference>
<evidence type="ECO:0000313" key="5">
    <source>
        <dbReference type="EMBL" id="AXH96667.1"/>
    </source>
</evidence>
<keyword evidence="6" id="KW-1185">Reference proteome</keyword>
<dbReference type="GO" id="GO:0055085">
    <property type="term" value="P:transmembrane transport"/>
    <property type="evidence" value="ECO:0007669"/>
    <property type="project" value="InterPro"/>
</dbReference>
<evidence type="ECO:0000313" key="6">
    <source>
        <dbReference type="Proteomes" id="UP000253790"/>
    </source>
</evidence>
<dbReference type="InterPro" id="IPR004682">
    <property type="entry name" value="TRAP_DctP"/>
</dbReference>
<dbReference type="NCBIfam" id="TIGR00787">
    <property type="entry name" value="dctP"/>
    <property type="match status" value="1"/>
</dbReference>
<dbReference type="PROSITE" id="PS51257">
    <property type="entry name" value="PROKAR_LIPOPROTEIN"/>
    <property type="match status" value="1"/>
</dbReference>
<dbReference type="NCBIfam" id="NF037995">
    <property type="entry name" value="TRAP_S1"/>
    <property type="match status" value="1"/>
</dbReference>
<dbReference type="KEGG" id="orn:DV701_11525"/>
<dbReference type="Pfam" id="PF03480">
    <property type="entry name" value="DctP"/>
    <property type="match status" value="1"/>
</dbReference>
<protein>
    <submittedName>
        <fullName evidence="5">Transporter</fullName>
    </submittedName>
</protein>
<name>A0A345NNQ9_9MICO</name>
<dbReference type="AlphaFoldDB" id="A0A345NNQ9"/>
<feature type="signal peptide" evidence="4">
    <location>
        <begin position="1"/>
        <end position="21"/>
    </location>
</feature>
<dbReference type="InterPro" id="IPR038404">
    <property type="entry name" value="TRAP_DctP_sf"/>
</dbReference>
<keyword evidence="2" id="KW-0813">Transport</keyword>
<dbReference type="InterPro" id="IPR018389">
    <property type="entry name" value="DctP_fam"/>
</dbReference>
<keyword evidence="3 4" id="KW-0732">Signal</keyword>
<dbReference type="GO" id="GO:0030288">
    <property type="term" value="C:outer membrane-bounded periplasmic space"/>
    <property type="evidence" value="ECO:0007669"/>
    <property type="project" value="InterPro"/>
</dbReference>
<dbReference type="EMBL" id="CP031229">
    <property type="protein sequence ID" value="AXH96667.1"/>
    <property type="molecule type" value="Genomic_DNA"/>
</dbReference>
<dbReference type="Gene3D" id="3.40.190.170">
    <property type="entry name" value="Bacterial extracellular solute-binding protein, family 7"/>
    <property type="match status" value="1"/>
</dbReference>
<proteinExistence type="inferred from homology"/>
<evidence type="ECO:0000256" key="4">
    <source>
        <dbReference type="SAM" id="SignalP"/>
    </source>
</evidence>
<reference evidence="5 6" key="1">
    <citation type="submission" date="2018-07" db="EMBL/GenBank/DDBJ databases">
        <title>Complete genome sequencing of Ornithinimicrobium sp. AMA3305.</title>
        <authorList>
            <person name="Bae J.-W."/>
        </authorList>
    </citation>
    <scope>NUCLEOTIDE SEQUENCE [LARGE SCALE GENOMIC DNA]</scope>
    <source>
        <strain evidence="5 6">AMA3305</strain>
    </source>
</reference>
<organism evidence="5 6">
    <name type="scientific">Ornithinimicrobium avium</name>
    <dbReference type="NCBI Taxonomy" id="2283195"/>
    <lineage>
        <taxon>Bacteria</taxon>
        <taxon>Bacillati</taxon>
        <taxon>Actinomycetota</taxon>
        <taxon>Actinomycetes</taxon>
        <taxon>Micrococcales</taxon>
        <taxon>Ornithinimicrobiaceae</taxon>
        <taxon>Ornithinimicrobium</taxon>
    </lineage>
</organism>